<dbReference type="EMBL" id="FXBM01000003">
    <property type="protein sequence ID" value="SMH49257.1"/>
    <property type="molecule type" value="Genomic_DNA"/>
</dbReference>
<accession>A0A1X7PD77</accession>
<evidence type="ECO:0000313" key="2">
    <source>
        <dbReference type="Proteomes" id="UP000193711"/>
    </source>
</evidence>
<reference evidence="2" key="1">
    <citation type="submission" date="2017-04" db="EMBL/GenBank/DDBJ databases">
        <authorList>
            <person name="Varghese N."/>
            <person name="Submissions S."/>
        </authorList>
    </citation>
    <scope>NUCLEOTIDE SEQUENCE [LARGE SCALE GENOMIC DNA]</scope>
    <source>
        <strain evidence="2">VKM Ac-2121</strain>
    </source>
</reference>
<gene>
    <name evidence="1" type="ORF">SAMN06295885_3260</name>
</gene>
<keyword evidence="2" id="KW-1185">Reference proteome</keyword>
<sequence length="97" mass="9900">MYIRPPALPVGRGRGAEAGEWPGFAARSVSVRRLRRLLDQEASTPAVLPRRAGGYSAGVLDEVGVLVADGVGVGAGASTVTVRVGEAADSVSPQMTV</sequence>
<protein>
    <submittedName>
        <fullName evidence="1">Uncharacterized protein</fullName>
    </submittedName>
</protein>
<dbReference type="Proteomes" id="UP000193711">
    <property type="component" value="Unassembled WGS sequence"/>
</dbReference>
<organism evidence="1 2">
    <name type="scientific">Rathayibacter oskolensis</name>
    <dbReference type="NCBI Taxonomy" id="1891671"/>
    <lineage>
        <taxon>Bacteria</taxon>
        <taxon>Bacillati</taxon>
        <taxon>Actinomycetota</taxon>
        <taxon>Actinomycetes</taxon>
        <taxon>Micrococcales</taxon>
        <taxon>Microbacteriaceae</taxon>
        <taxon>Rathayibacter</taxon>
    </lineage>
</organism>
<dbReference type="AlphaFoldDB" id="A0A1X7PD77"/>
<name>A0A1X7PD77_9MICO</name>
<evidence type="ECO:0000313" key="1">
    <source>
        <dbReference type="EMBL" id="SMH49257.1"/>
    </source>
</evidence>
<proteinExistence type="predicted"/>